<dbReference type="Pfam" id="PF00355">
    <property type="entry name" value="Rieske"/>
    <property type="match status" value="1"/>
</dbReference>
<comment type="caution">
    <text evidence="6">The sequence shown here is derived from an EMBL/GenBank/DDBJ whole genome shotgun (WGS) entry which is preliminary data.</text>
</comment>
<dbReference type="AlphaFoldDB" id="A0A5A5THS9"/>
<dbReference type="Proteomes" id="UP000322530">
    <property type="component" value="Unassembled WGS sequence"/>
</dbReference>
<dbReference type="InterPro" id="IPR036922">
    <property type="entry name" value="Rieske_2Fe-2S_sf"/>
</dbReference>
<dbReference type="EMBL" id="BIXY01000077">
    <property type="protein sequence ID" value="GCF10613.1"/>
    <property type="molecule type" value="Genomic_DNA"/>
</dbReference>
<dbReference type="OrthoDB" id="9795104at2"/>
<evidence type="ECO:0000313" key="7">
    <source>
        <dbReference type="Proteomes" id="UP000322530"/>
    </source>
</evidence>
<protein>
    <submittedName>
        <fullName evidence="6">tRNA-(Guanine-N1)-methyltransferase</fullName>
    </submittedName>
</protein>
<keyword evidence="1" id="KW-0001">2Fe-2S</keyword>
<keyword evidence="6" id="KW-0808">Transferase</keyword>
<evidence type="ECO:0000256" key="4">
    <source>
        <dbReference type="ARBA" id="ARBA00023014"/>
    </source>
</evidence>
<organism evidence="6 7">
    <name type="scientific">Dictyobacter arantiisoli</name>
    <dbReference type="NCBI Taxonomy" id="2014874"/>
    <lineage>
        <taxon>Bacteria</taxon>
        <taxon>Bacillati</taxon>
        <taxon>Chloroflexota</taxon>
        <taxon>Ktedonobacteria</taxon>
        <taxon>Ktedonobacterales</taxon>
        <taxon>Dictyobacteraceae</taxon>
        <taxon>Dictyobacter</taxon>
    </lineage>
</organism>
<evidence type="ECO:0000313" key="6">
    <source>
        <dbReference type="EMBL" id="GCF10613.1"/>
    </source>
</evidence>
<keyword evidence="3" id="KW-0408">Iron</keyword>
<keyword evidence="4" id="KW-0411">Iron-sulfur</keyword>
<dbReference type="RefSeq" id="WP_149403489.1">
    <property type="nucleotide sequence ID" value="NZ_BIXY01000077.1"/>
</dbReference>
<accession>A0A5A5THS9</accession>
<dbReference type="Gene3D" id="2.102.10.10">
    <property type="entry name" value="Rieske [2Fe-2S] iron-sulphur domain"/>
    <property type="match status" value="1"/>
</dbReference>
<reference evidence="6 7" key="1">
    <citation type="submission" date="2019-01" db="EMBL/GenBank/DDBJ databases">
        <title>Draft genome sequence of Dictyobacter sp. Uno17.</title>
        <authorList>
            <person name="Wang C.M."/>
            <person name="Zheng Y."/>
            <person name="Sakai Y."/>
            <person name="Abe K."/>
            <person name="Yokota A."/>
            <person name="Yabe S."/>
        </authorList>
    </citation>
    <scope>NUCLEOTIDE SEQUENCE [LARGE SCALE GENOMIC DNA]</scope>
    <source>
        <strain evidence="6 7">Uno17</strain>
    </source>
</reference>
<dbReference type="GO" id="GO:0051537">
    <property type="term" value="F:2 iron, 2 sulfur cluster binding"/>
    <property type="evidence" value="ECO:0007669"/>
    <property type="project" value="UniProtKB-KW"/>
</dbReference>
<evidence type="ECO:0000259" key="5">
    <source>
        <dbReference type="PROSITE" id="PS51296"/>
    </source>
</evidence>
<dbReference type="GO" id="GO:0004497">
    <property type="term" value="F:monooxygenase activity"/>
    <property type="evidence" value="ECO:0007669"/>
    <property type="project" value="UniProtKB-ARBA"/>
</dbReference>
<gene>
    <name evidence="6" type="primary">nirD</name>
    <name evidence="6" type="ORF">KDI_41770</name>
</gene>
<dbReference type="GO" id="GO:0016705">
    <property type="term" value="F:oxidoreductase activity, acting on paired donors, with incorporation or reduction of molecular oxygen"/>
    <property type="evidence" value="ECO:0007669"/>
    <property type="project" value="UniProtKB-ARBA"/>
</dbReference>
<dbReference type="GO" id="GO:0008168">
    <property type="term" value="F:methyltransferase activity"/>
    <property type="evidence" value="ECO:0007669"/>
    <property type="project" value="UniProtKB-KW"/>
</dbReference>
<dbReference type="SUPFAM" id="SSF50022">
    <property type="entry name" value="ISP domain"/>
    <property type="match status" value="1"/>
</dbReference>
<dbReference type="PROSITE" id="PS51296">
    <property type="entry name" value="RIESKE"/>
    <property type="match status" value="1"/>
</dbReference>
<name>A0A5A5THS9_9CHLR</name>
<sequence>MSMILKTGQVTYNLGPLARLPHGEGRTFQIGTHSIAVFRTRNDELYATQAACPHKGGPLADGLVGDGKVVCPLHSYKFQLATGASIGNTCAALETYPITLSPDGDILLSLDA</sequence>
<feature type="domain" description="Rieske" evidence="5">
    <location>
        <begin position="12"/>
        <end position="107"/>
    </location>
</feature>
<dbReference type="GO" id="GO:0032259">
    <property type="term" value="P:methylation"/>
    <property type="evidence" value="ECO:0007669"/>
    <property type="project" value="UniProtKB-KW"/>
</dbReference>
<keyword evidence="7" id="KW-1185">Reference proteome</keyword>
<evidence type="ECO:0000256" key="1">
    <source>
        <dbReference type="ARBA" id="ARBA00022714"/>
    </source>
</evidence>
<dbReference type="PANTHER" id="PTHR21496:SF23">
    <property type="entry name" value="3-PHENYLPROPIONATE_CINNAMIC ACID DIOXYGENASE FERREDOXIN SUBUNIT"/>
    <property type="match status" value="1"/>
</dbReference>
<dbReference type="GO" id="GO:0046872">
    <property type="term" value="F:metal ion binding"/>
    <property type="evidence" value="ECO:0007669"/>
    <property type="project" value="UniProtKB-KW"/>
</dbReference>
<evidence type="ECO:0000256" key="2">
    <source>
        <dbReference type="ARBA" id="ARBA00022723"/>
    </source>
</evidence>
<proteinExistence type="predicted"/>
<dbReference type="PANTHER" id="PTHR21496">
    <property type="entry name" value="FERREDOXIN-RELATED"/>
    <property type="match status" value="1"/>
</dbReference>
<keyword evidence="6" id="KW-0489">Methyltransferase</keyword>
<evidence type="ECO:0000256" key="3">
    <source>
        <dbReference type="ARBA" id="ARBA00023004"/>
    </source>
</evidence>
<keyword evidence="2" id="KW-0479">Metal-binding</keyword>
<dbReference type="InterPro" id="IPR017941">
    <property type="entry name" value="Rieske_2Fe-2S"/>
</dbReference>